<accession>A0A0P1IR45</accession>
<dbReference type="OrthoDB" id="1524823at2"/>
<dbReference type="EMBL" id="CYUE01000020">
    <property type="protein sequence ID" value="CUK26041.1"/>
    <property type="molecule type" value="Genomic_DNA"/>
</dbReference>
<gene>
    <name evidence="2" type="ORF">TA5114_01847</name>
</gene>
<organism evidence="2 3">
    <name type="scientific">Cognatishimia activa</name>
    <dbReference type="NCBI Taxonomy" id="1715691"/>
    <lineage>
        <taxon>Bacteria</taxon>
        <taxon>Pseudomonadati</taxon>
        <taxon>Pseudomonadota</taxon>
        <taxon>Alphaproteobacteria</taxon>
        <taxon>Rhodobacterales</taxon>
        <taxon>Paracoccaceae</taxon>
        <taxon>Cognatishimia</taxon>
    </lineage>
</organism>
<proteinExistence type="predicted"/>
<keyword evidence="1" id="KW-0812">Transmembrane</keyword>
<feature type="transmembrane region" description="Helical" evidence="1">
    <location>
        <begin position="79"/>
        <end position="97"/>
    </location>
</feature>
<evidence type="ECO:0000313" key="2">
    <source>
        <dbReference type="EMBL" id="CUK26041.1"/>
    </source>
</evidence>
<protein>
    <recommendedName>
        <fullName evidence="4">Integral membrane protein</fullName>
    </recommendedName>
</protein>
<evidence type="ECO:0000313" key="3">
    <source>
        <dbReference type="Proteomes" id="UP000051184"/>
    </source>
</evidence>
<reference evidence="3" key="1">
    <citation type="submission" date="2015-09" db="EMBL/GenBank/DDBJ databases">
        <authorList>
            <person name="Rodrigo-Torres Lidia"/>
            <person name="Arahal R.David."/>
        </authorList>
    </citation>
    <scope>NUCLEOTIDE SEQUENCE [LARGE SCALE GENOMIC DNA]</scope>
    <source>
        <strain evidence="3">CECT 5114</strain>
    </source>
</reference>
<feature type="transmembrane region" description="Helical" evidence="1">
    <location>
        <begin position="50"/>
        <end position="73"/>
    </location>
</feature>
<evidence type="ECO:0008006" key="4">
    <source>
        <dbReference type="Google" id="ProtNLM"/>
    </source>
</evidence>
<keyword evidence="1" id="KW-0472">Membrane</keyword>
<evidence type="ECO:0000256" key="1">
    <source>
        <dbReference type="SAM" id="Phobius"/>
    </source>
</evidence>
<sequence length="127" mass="13421">MGLSLSFAYAYMTLCFGVALFQIALIAGAPWGKITQGGRYEGPLPVSGRIAAAASIVVILAMGLSVMSAAGTWPEWPRWTGFVALGVQALSCIANWITPSSAERRIWGPITSLMLGLAAAVVFQFVR</sequence>
<keyword evidence="1" id="KW-1133">Transmembrane helix</keyword>
<dbReference type="AlphaFoldDB" id="A0A0P1IR45"/>
<feature type="transmembrane region" description="Helical" evidence="1">
    <location>
        <begin position="6"/>
        <end position="29"/>
    </location>
</feature>
<feature type="transmembrane region" description="Helical" evidence="1">
    <location>
        <begin position="106"/>
        <end position="126"/>
    </location>
</feature>
<name>A0A0P1IR45_9RHOB</name>
<dbReference type="STRING" id="1715691.TA5113_02179"/>
<keyword evidence="3" id="KW-1185">Reference proteome</keyword>
<dbReference type="Proteomes" id="UP000051184">
    <property type="component" value="Unassembled WGS sequence"/>
</dbReference>